<dbReference type="SUPFAM" id="SSF109755">
    <property type="entry name" value="PhoU-like"/>
    <property type="match status" value="1"/>
</dbReference>
<keyword evidence="11" id="KW-1185">Reference proteome</keyword>
<evidence type="ECO:0000256" key="5">
    <source>
        <dbReference type="ARBA" id="ARBA00022490"/>
    </source>
</evidence>
<dbReference type="InterPro" id="IPR028366">
    <property type="entry name" value="PhoU"/>
</dbReference>
<dbReference type="InterPro" id="IPR026022">
    <property type="entry name" value="PhoU_dom"/>
</dbReference>
<evidence type="ECO:0000313" key="10">
    <source>
        <dbReference type="EMBL" id="QDU37153.1"/>
    </source>
</evidence>
<comment type="function">
    <text evidence="7 8">Plays a role in the regulation of phosphate uptake.</text>
</comment>
<evidence type="ECO:0000256" key="4">
    <source>
        <dbReference type="ARBA" id="ARBA00022448"/>
    </source>
</evidence>
<comment type="subcellular location">
    <subcellularLocation>
        <location evidence="1 8">Cytoplasm</location>
    </subcellularLocation>
</comment>
<dbReference type="NCBIfam" id="TIGR02135">
    <property type="entry name" value="phoU_full"/>
    <property type="match status" value="1"/>
</dbReference>
<feature type="domain" description="PhoU" evidence="9">
    <location>
        <begin position="119"/>
        <end position="204"/>
    </location>
</feature>
<dbReference type="PIRSF" id="PIRSF003107">
    <property type="entry name" value="PhoU"/>
    <property type="match status" value="1"/>
</dbReference>
<dbReference type="AlphaFoldDB" id="A0A517Z3U8"/>
<evidence type="ECO:0000256" key="1">
    <source>
        <dbReference type="ARBA" id="ARBA00004496"/>
    </source>
</evidence>
<organism evidence="10 11">
    <name type="scientific">Maioricimonas rarisocia</name>
    <dbReference type="NCBI Taxonomy" id="2528026"/>
    <lineage>
        <taxon>Bacteria</taxon>
        <taxon>Pseudomonadati</taxon>
        <taxon>Planctomycetota</taxon>
        <taxon>Planctomycetia</taxon>
        <taxon>Planctomycetales</taxon>
        <taxon>Planctomycetaceae</taxon>
        <taxon>Maioricimonas</taxon>
    </lineage>
</organism>
<proteinExistence type="inferred from homology"/>
<comment type="subunit">
    <text evidence="3 8">Homodimer.</text>
</comment>
<keyword evidence="5 8" id="KW-0963">Cytoplasm</keyword>
<gene>
    <name evidence="10" type="ORF">Mal4_14610</name>
</gene>
<evidence type="ECO:0000313" key="11">
    <source>
        <dbReference type="Proteomes" id="UP000320496"/>
    </source>
</evidence>
<dbReference type="GO" id="GO:0030643">
    <property type="term" value="P:intracellular phosphate ion homeostasis"/>
    <property type="evidence" value="ECO:0007669"/>
    <property type="project" value="InterPro"/>
</dbReference>
<feature type="domain" description="PhoU" evidence="9">
    <location>
        <begin position="17"/>
        <end position="103"/>
    </location>
</feature>
<sequence>MSVHLQHDLDDLHKSLLSMCASAEEMIHRAVAQLSVPNVDEARSLMKQDIEIDSLDVRIEDSCLKILALHQPVAIDLRRITTVMKIAGELERVADLAVNISERACGLLDGPEVTVPDRLKDMAELAVNMLHRSIDAYVDLNSQLARDVCAEDDAVDDANRDLIDELLREMSRSPERVEALLHLFSAVRQVERVADHATNIAEDVVYLVEGRIIRHARKLEQHSEESS</sequence>
<dbReference type="GO" id="GO:0006817">
    <property type="term" value="P:phosphate ion transport"/>
    <property type="evidence" value="ECO:0007669"/>
    <property type="project" value="UniProtKB-KW"/>
</dbReference>
<dbReference type="EMBL" id="CP036275">
    <property type="protein sequence ID" value="QDU37153.1"/>
    <property type="molecule type" value="Genomic_DNA"/>
</dbReference>
<dbReference type="GO" id="GO:0005737">
    <property type="term" value="C:cytoplasm"/>
    <property type="evidence" value="ECO:0007669"/>
    <property type="project" value="UniProtKB-SubCell"/>
</dbReference>
<dbReference type="KEGG" id="mri:Mal4_14610"/>
<dbReference type="FunFam" id="1.20.58.220:FF:000004">
    <property type="entry name" value="Phosphate-specific transport system accessory protein PhoU"/>
    <property type="match status" value="1"/>
</dbReference>
<dbReference type="GO" id="GO:0045936">
    <property type="term" value="P:negative regulation of phosphate metabolic process"/>
    <property type="evidence" value="ECO:0007669"/>
    <property type="project" value="InterPro"/>
</dbReference>
<dbReference type="PANTHER" id="PTHR42930:SF3">
    <property type="entry name" value="PHOSPHATE-SPECIFIC TRANSPORT SYSTEM ACCESSORY PROTEIN PHOU"/>
    <property type="match status" value="1"/>
</dbReference>
<evidence type="ECO:0000259" key="9">
    <source>
        <dbReference type="Pfam" id="PF01895"/>
    </source>
</evidence>
<dbReference type="Gene3D" id="1.20.58.220">
    <property type="entry name" value="Phosphate transport system protein phou homolog 2, domain 2"/>
    <property type="match status" value="1"/>
</dbReference>
<name>A0A517Z3U8_9PLAN</name>
<dbReference type="Pfam" id="PF01895">
    <property type="entry name" value="PhoU"/>
    <property type="match status" value="2"/>
</dbReference>
<dbReference type="Proteomes" id="UP000320496">
    <property type="component" value="Chromosome"/>
</dbReference>
<dbReference type="RefSeq" id="WP_145367907.1">
    <property type="nucleotide sequence ID" value="NZ_CP036275.1"/>
</dbReference>
<accession>A0A517Z3U8</accession>
<comment type="similarity">
    <text evidence="2 8">Belongs to the PhoU family.</text>
</comment>
<protein>
    <recommendedName>
        <fullName evidence="8">Phosphate-specific transport system accessory protein PhoU</fullName>
    </recommendedName>
</protein>
<dbReference type="InterPro" id="IPR038078">
    <property type="entry name" value="PhoU-like_sf"/>
</dbReference>
<evidence type="ECO:0000256" key="6">
    <source>
        <dbReference type="ARBA" id="ARBA00022592"/>
    </source>
</evidence>
<dbReference type="PANTHER" id="PTHR42930">
    <property type="entry name" value="PHOSPHATE-SPECIFIC TRANSPORT SYSTEM ACCESSORY PROTEIN PHOU"/>
    <property type="match status" value="1"/>
</dbReference>
<evidence type="ECO:0000256" key="3">
    <source>
        <dbReference type="ARBA" id="ARBA00011738"/>
    </source>
</evidence>
<evidence type="ECO:0000256" key="2">
    <source>
        <dbReference type="ARBA" id="ARBA00008107"/>
    </source>
</evidence>
<keyword evidence="6 8" id="KW-0592">Phosphate transport</keyword>
<evidence type="ECO:0000256" key="8">
    <source>
        <dbReference type="PIRNR" id="PIRNR003107"/>
    </source>
</evidence>
<reference evidence="10 11" key="1">
    <citation type="submission" date="2019-02" db="EMBL/GenBank/DDBJ databases">
        <title>Deep-cultivation of Planctomycetes and their phenomic and genomic characterization uncovers novel biology.</title>
        <authorList>
            <person name="Wiegand S."/>
            <person name="Jogler M."/>
            <person name="Boedeker C."/>
            <person name="Pinto D."/>
            <person name="Vollmers J."/>
            <person name="Rivas-Marin E."/>
            <person name="Kohn T."/>
            <person name="Peeters S.H."/>
            <person name="Heuer A."/>
            <person name="Rast P."/>
            <person name="Oberbeckmann S."/>
            <person name="Bunk B."/>
            <person name="Jeske O."/>
            <person name="Meyerdierks A."/>
            <person name="Storesund J.E."/>
            <person name="Kallscheuer N."/>
            <person name="Luecker S."/>
            <person name="Lage O.M."/>
            <person name="Pohl T."/>
            <person name="Merkel B.J."/>
            <person name="Hornburger P."/>
            <person name="Mueller R.-W."/>
            <person name="Bruemmer F."/>
            <person name="Labrenz M."/>
            <person name="Spormann A.M."/>
            <person name="Op den Camp H."/>
            <person name="Overmann J."/>
            <person name="Amann R."/>
            <person name="Jetten M.S.M."/>
            <person name="Mascher T."/>
            <person name="Medema M.H."/>
            <person name="Devos D.P."/>
            <person name="Kaster A.-K."/>
            <person name="Ovreas L."/>
            <person name="Rohde M."/>
            <person name="Galperin M.Y."/>
            <person name="Jogler C."/>
        </authorList>
    </citation>
    <scope>NUCLEOTIDE SEQUENCE [LARGE SCALE GENOMIC DNA]</scope>
    <source>
        <strain evidence="10 11">Mal4</strain>
    </source>
</reference>
<dbReference type="OrthoDB" id="9814256at2"/>
<evidence type="ECO:0000256" key="7">
    <source>
        <dbReference type="ARBA" id="ARBA00056181"/>
    </source>
</evidence>
<keyword evidence="4 8" id="KW-0813">Transport</keyword>